<evidence type="ECO:0000256" key="1">
    <source>
        <dbReference type="SAM" id="Coils"/>
    </source>
</evidence>
<dbReference type="EMBL" id="MT144140">
    <property type="protein sequence ID" value="QJA49504.1"/>
    <property type="molecule type" value="Genomic_DNA"/>
</dbReference>
<dbReference type="EMBL" id="MT141575">
    <property type="protein sequence ID" value="QJA67700.1"/>
    <property type="molecule type" value="Genomic_DNA"/>
</dbReference>
<organism evidence="2">
    <name type="scientific">viral metagenome</name>
    <dbReference type="NCBI Taxonomy" id="1070528"/>
    <lineage>
        <taxon>unclassified sequences</taxon>
        <taxon>metagenomes</taxon>
        <taxon>organismal metagenomes</taxon>
    </lineage>
</organism>
<proteinExistence type="predicted"/>
<evidence type="ECO:0000313" key="4">
    <source>
        <dbReference type="EMBL" id="QJA79519.1"/>
    </source>
</evidence>
<dbReference type="AlphaFoldDB" id="A0A6H1ZPK7"/>
<protein>
    <submittedName>
        <fullName evidence="2">Uncharacterized protein</fullName>
    </submittedName>
</protein>
<dbReference type="EMBL" id="MT142384">
    <property type="protein sequence ID" value="QJA79519.1"/>
    <property type="molecule type" value="Genomic_DNA"/>
</dbReference>
<sequence length="114" mass="13244">MPRLKPAYSTLEQLIKRLETKIAKLKANKEYLYSEMGNRGARIERYHTMMVAWRNQLPEEFVEQMDVEIDGWIKSESIKPKAKKTANKQGTKIPTKVEIVNRRASESAEYGNNT</sequence>
<accession>A0A6H1ZPK7</accession>
<evidence type="ECO:0000313" key="2">
    <source>
        <dbReference type="EMBL" id="QJA49504.1"/>
    </source>
</evidence>
<gene>
    <name evidence="4" type="ORF">MM415A00869_0017</name>
    <name evidence="3" type="ORF">MM415B00170_0009</name>
    <name evidence="2" type="ORF">TM448A01387_0006</name>
    <name evidence="5" type="ORF">TM448B03711_0005</name>
</gene>
<evidence type="ECO:0000313" key="3">
    <source>
        <dbReference type="EMBL" id="QJA67700.1"/>
    </source>
</evidence>
<reference evidence="2" key="1">
    <citation type="submission" date="2020-03" db="EMBL/GenBank/DDBJ databases">
        <title>The deep terrestrial virosphere.</title>
        <authorList>
            <person name="Holmfeldt K."/>
            <person name="Nilsson E."/>
            <person name="Simone D."/>
            <person name="Lopez-Fernandez M."/>
            <person name="Wu X."/>
            <person name="de Brujin I."/>
            <person name="Lundin D."/>
            <person name="Andersson A."/>
            <person name="Bertilsson S."/>
            <person name="Dopson M."/>
        </authorList>
    </citation>
    <scope>NUCLEOTIDE SEQUENCE</scope>
    <source>
        <strain evidence="4">MM415A00869</strain>
        <strain evidence="3">MM415B00170</strain>
        <strain evidence="2">TM448A01387</strain>
        <strain evidence="5">TM448B03711</strain>
    </source>
</reference>
<evidence type="ECO:0000313" key="5">
    <source>
        <dbReference type="EMBL" id="QJI02848.1"/>
    </source>
</evidence>
<keyword evidence="1" id="KW-0175">Coiled coil</keyword>
<feature type="coiled-coil region" evidence="1">
    <location>
        <begin position="8"/>
        <end position="35"/>
    </location>
</feature>
<dbReference type="EMBL" id="MT145036">
    <property type="protein sequence ID" value="QJI02848.1"/>
    <property type="molecule type" value="Genomic_DNA"/>
</dbReference>
<name>A0A6H1ZPK7_9ZZZZ</name>